<evidence type="ECO:0000313" key="2">
    <source>
        <dbReference type="EMBL" id="QOY85538.1"/>
    </source>
</evidence>
<gene>
    <name evidence="2" type="ORF">IRI77_22220</name>
</gene>
<feature type="region of interest" description="Disordered" evidence="1">
    <location>
        <begin position="1"/>
        <end position="66"/>
    </location>
</feature>
<dbReference type="EMBL" id="CP063849">
    <property type="protein sequence ID" value="QOY85538.1"/>
    <property type="molecule type" value="Genomic_DNA"/>
</dbReference>
<sequence length="66" mass="7668">MDPLIPWMERAKRKPNPRFGNCYDRGHDRGPQTNQKQDARQDSQQPEGQAKRHIKTVKNAGIEPDE</sequence>
<proteinExistence type="predicted"/>
<name>A0A7S7SIC0_PALFE</name>
<evidence type="ECO:0000313" key="3">
    <source>
        <dbReference type="Proteomes" id="UP000593892"/>
    </source>
</evidence>
<protein>
    <submittedName>
        <fullName evidence="2">Uncharacterized protein</fullName>
    </submittedName>
</protein>
<feature type="compositionally biased region" description="Polar residues" evidence="1">
    <location>
        <begin position="31"/>
        <end position="47"/>
    </location>
</feature>
<reference evidence="2 3" key="1">
    <citation type="submission" date="2020-10" db="EMBL/GenBank/DDBJ databases">
        <title>Complete genome sequence of Paludibaculum fermentans P105T, a facultatively anaerobic acidobacterium capable of dissimilatory Fe(III) reduction.</title>
        <authorList>
            <person name="Dedysh S.N."/>
            <person name="Beletsky A.V."/>
            <person name="Kulichevskaya I.S."/>
            <person name="Mardanov A.V."/>
            <person name="Ravin N.V."/>
        </authorList>
    </citation>
    <scope>NUCLEOTIDE SEQUENCE [LARGE SCALE GENOMIC DNA]</scope>
    <source>
        <strain evidence="2 3">P105</strain>
    </source>
</reference>
<evidence type="ECO:0000256" key="1">
    <source>
        <dbReference type="SAM" id="MobiDB-lite"/>
    </source>
</evidence>
<dbReference type="AlphaFoldDB" id="A0A7S7SIC0"/>
<dbReference type="Proteomes" id="UP000593892">
    <property type="component" value="Chromosome"/>
</dbReference>
<dbReference type="KEGG" id="pfer:IRI77_22220"/>
<keyword evidence="3" id="KW-1185">Reference proteome</keyword>
<accession>A0A7S7SIC0</accession>
<organism evidence="2 3">
    <name type="scientific">Paludibaculum fermentans</name>
    <dbReference type="NCBI Taxonomy" id="1473598"/>
    <lineage>
        <taxon>Bacteria</taxon>
        <taxon>Pseudomonadati</taxon>
        <taxon>Acidobacteriota</taxon>
        <taxon>Terriglobia</taxon>
        <taxon>Bryobacterales</taxon>
        <taxon>Bryobacteraceae</taxon>
        <taxon>Paludibaculum</taxon>
    </lineage>
</organism>